<keyword evidence="2" id="KW-1185">Reference proteome</keyword>
<protein>
    <submittedName>
        <fullName evidence="1">Uncharacterized protein</fullName>
    </submittedName>
</protein>
<proteinExistence type="predicted"/>
<dbReference type="EMBL" id="CP136513">
    <property type="protein sequence ID" value="WOD18978.1"/>
    <property type="molecule type" value="Genomic_DNA"/>
</dbReference>
<dbReference type="Proteomes" id="UP001302652">
    <property type="component" value="Chromosome 1"/>
</dbReference>
<organism evidence="1 2">
    <name type="scientific">Paraburkholderia kirstenboschensis</name>
    <dbReference type="NCBI Taxonomy" id="1245436"/>
    <lineage>
        <taxon>Bacteria</taxon>
        <taxon>Pseudomonadati</taxon>
        <taxon>Pseudomonadota</taxon>
        <taxon>Betaproteobacteria</taxon>
        <taxon>Burkholderiales</taxon>
        <taxon>Burkholderiaceae</taxon>
        <taxon>Paraburkholderia</taxon>
    </lineage>
</organism>
<gene>
    <name evidence="1" type="ORF">RW095_40610</name>
</gene>
<dbReference type="RefSeq" id="WP_317021178.1">
    <property type="nucleotide sequence ID" value="NZ_CP136513.1"/>
</dbReference>
<name>A0ABZ0EP68_9BURK</name>
<evidence type="ECO:0000313" key="2">
    <source>
        <dbReference type="Proteomes" id="UP001302652"/>
    </source>
</evidence>
<accession>A0ABZ0EP68</accession>
<reference evidence="1 2" key="1">
    <citation type="submission" date="2023-10" db="EMBL/GenBank/DDBJ databases">
        <title>Surface-active antibiotics is a multifunctional adaptation for post-fire microbes.</title>
        <authorList>
            <person name="Liu M.D."/>
            <person name="Du Y."/>
            <person name="Koupaei S.K."/>
            <person name="Kim N.R."/>
            <person name="Zhang W."/>
            <person name="Traxler M.F."/>
        </authorList>
    </citation>
    <scope>NUCLEOTIDE SEQUENCE [LARGE SCALE GENOMIC DNA]</scope>
    <source>
        <strain evidence="1 2">F3</strain>
    </source>
</reference>
<evidence type="ECO:0000313" key="1">
    <source>
        <dbReference type="EMBL" id="WOD18978.1"/>
    </source>
</evidence>
<sequence>MQNQTPLQAMSAWFETQPKEVQNQAGFLIYTGIAELIGDKEFRFDKDPGEAFLAWLKDTPSGSLVALSKTLLARHHIEFTMINGFCTQESWDRARANNEAALEAARTEERFASIGETAQQMLDDIPRRQAVYMKAAQEWKESIAPVVSDEAIRRWHDATLFANTRKAG</sequence>